<dbReference type="RefSeq" id="WP_268050174.1">
    <property type="nucleotide sequence ID" value="NZ_JAPQES010000004.1"/>
</dbReference>
<comment type="caution">
    <text evidence="10">The sequence shown here is derived from an EMBL/GenBank/DDBJ whole genome shotgun (WGS) entry which is preliminary data.</text>
</comment>
<organism evidence="10 11">
    <name type="scientific">Clostridium ganghwense</name>
    <dbReference type="NCBI Taxonomy" id="312089"/>
    <lineage>
        <taxon>Bacteria</taxon>
        <taxon>Bacillati</taxon>
        <taxon>Bacillota</taxon>
        <taxon>Clostridia</taxon>
        <taxon>Eubacteriales</taxon>
        <taxon>Clostridiaceae</taxon>
        <taxon>Clostridium</taxon>
    </lineage>
</organism>
<dbReference type="Gene3D" id="6.10.250.690">
    <property type="match status" value="1"/>
</dbReference>
<dbReference type="EMBL" id="JAPQES010000004">
    <property type="protein sequence ID" value="MCY6371307.1"/>
    <property type="molecule type" value="Genomic_DNA"/>
</dbReference>
<protein>
    <recommendedName>
        <fullName evidence="1">Stage 0 sporulation protein A homolog</fullName>
    </recommendedName>
</protein>
<dbReference type="Proteomes" id="UP001079657">
    <property type="component" value="Unassembled WGS sequence"/>
</dbReference>
<dbReference type="SMART" id="SM00448">
    <property type="entry name" value="REC"/>
    <property type="match status" value="1"/>
</dbReference>
<name>A0ABT4CQI6_9CLOT</name>
<evidence type="ECO:0000259" key="8">
    <source>
        <dbReference type="PROSITE" id="PS50110"/>
    </source>
</evidence>
<keyword evidence="3 7" id="KW-0238">DNA-binding</keyword>
<reference evidence="10" key="1">
    <citation type="submission" date="2022-12" db="EMBL/GenBank/DDBJ databases">
        <authorList>
            <person name="Wang J."/>
        </authorList>
    </citation>
    <scope>NUCLEOTIDE SEQUENCE</scope>
    <source>
        <strain evidence="10">HY-42-06</strain>
    </source>
</reference>
<evidence type="ECO:0000256" key="6">
    <source>
        <dbReference type="PROSITE-ProRule" id="PRU00169"/>
    </source>
</evidence>
<feature type="modified residue" description="4-aspartylphosphate" evidence="6">
    <location>
        <position position="52"/>
    </location>
</feature>
<keyword evidence="6" id="KW-0597">Phosphoprotein</keyword>
<evidence type="ECO:0000313" key="10">
    <source>
        <dbReference type="EMBL" id="MCY6371307.1"/>
    </source>
</evidence>
<dbReference type="Pfam" id="PF00072">
    <property type="entry name" value="Response_reg"/>
    <property type="match status" value="1"/>
</dbReference>
<dbReference type="PROSITE" id="PS50110">
    <property type="entry name" value="RESPONSE_REGULATORY"/>
    <property type="match status" value="1"/>
</dbReference>
<feature type="DNA-binding region" description="OmpR/PhoB-type" evidence="7">
    <location>
        <begin position="131"/>
        <end position="230"/>
    </location>
</feature>
<sequence length="232" mass="26540">MSNKILILEDEKSIRSFMKIKLRALKYDVIEAENGNEALKKVDGSVDIALLDVMLPDIDGFEVCRRLREGYPNIGIIMITAKGQDDDKVVGLGSGADDYLVKPFSPKELVARIEALLRRINRTINKQTADTNLIKNGPFTLDMNKKVLRKEDVEISITPTEYEIIKLLINNANKTVSRDEILDRVWGKNYFGDIKTVDVNIRRIRRKIEEDASNPIYLKTVWGHGYMWSIDK</sequence>
<gene>
    <name evidence="10" type="ORF">OXH55_11725</name>
</gene>
<evidence type="ECO:0000256" key="3">
    <source>
        <dbReference type="ARBA" id="ARBA00023125"/>
    </source>
</evidence>
<dbReference type="InterPro" id="IPR001789">
    <property type="entry name" value="Sig_transdc_resp-reg_receiver"/>
</dbReference>
<dbReference type="SMART" id="SM00862">
    <property type="entry name" value="Trans_reg_C"/>
    <property type="match status" value="1"/>
</dbReference>
<evidence type="ECO:0000259" key="9">
    <source>
        <dbReference type="PROSITE" id="PS51755"/>
    </source>
</evidence>
<proteinExistence type="predicted"/>
<comment type="function">
    <text evidence="5">May play the central regulatory role in sporulation. It may be an element of the effector pathway responsible for the activation of sporulation genes in response to nutritional stress. Spo0A may act in concert with spo0H (a sigma factor) to control the expression of some genes that are critical to the sporulation process.</text>
</comment>
<dbReference type="InterPro" id="IPR036388">
    <property type="entry name" value="WH-like_DNA-bd_sf"/>
</dbReference>
<dbReference type="Pfam" id="PF00486">
    <property type="entry name" value="Trans_reg_C"/>
    <property type="match status" value="1"/>
</dbReference>
<dbReference type="SUPFAM" id="SSF52172">
    <property type="entry name" value="CheY-like"/>
    <property type="match status" value="1"/>
</dbReference>
<dbReference type="PANTHER" id="PTHR48111">
    <property type="entry name" value="REGULATOR OF RPOS"/>
    <property type="match status" value="1"/>
</dbReference>
<evidence type="ECO:0000256" key="5">
    <source>
        <dbReference type="ARBA" id="ARBA00024867"/>
    </source>
</evidence>
<dbReference type="Gene3D" id="3.40.50.2300">
    <property type="match status" value="1"/>
</dbReference>
<feature type="domain" description="OmpR/PhoB-type" evidence="9">
    <location>
        <begin position="131"/>
        <end position="230"/>
    </location>
</feature>
<feature type="domain" description="Response regulatory" evidence="8">
    <location>
        <begin position="4"/>
        <end position="117"/>
    </location>
</feature>
<dbReference type="PANTHER" id="PTHR48111:SF54">
    <property type="entry name" value="STAGE 0 SPORULATION PROTEIN A HOMOLOG"/>
    <property type="match status" value="1"/>
</dbReference>
<evidence type="ECO:0000256" key="4">
    <source>
        <dbReference type="ARBA" id="ARBA00023163"/>
    </source>
</evidence>
<accession>A0ABT4CQI6</accession>
<dbReference type="Gene3D" id="1.10.10.10">
    <property type="entry name" value="Winged helix-like DNA-binding domain superfamily/Winged helix DNA-binding domain"/>
    <property type="match status" value="1"/>
</dbReference>
<evidence type="ECO:0000256" key="7">
    <source>
        <dbReference type="PROSITE-ProRule" id="PRU01091"/>
    </source>
</evidence>
<dbReference type="InterPro" id="IPR011006">
    <property type="entry name" value="CheY-like_superfamily"/>
</dbReference>
<dbReference type="CDD" id="cd00383">
    <property type="entry name" value="trans_reg_C"/>
    <property type="match status" value="1"/>
</dbReference>
<keyword evidence="4" id="KW-0804">Transcription</keyword>
<keyword evidence="11" id="KW-1185">Reference proteome</keyword>
<dbReference type="PROSITE" id="PS51755">
    <property type="entry name" value="OMPR_PHOB"/>
    <property type="match status" value="1"/>
</dbReference>
<evidence type="ECO:0000256" key="2">
    <source>
        <dbReference type="ARBA" id="ARBA00023015"/>
    </source>
</evidence>
<evidence type="ECO:0000313" key="11">
    <source>
        <dbReference type="Proteomes" id="UP001079657"/>
    </source>
</evidence>
<keyword evidence="2" id="KW-0805">Transcription regulation</keyword>
<evidence type="ECO:0000256" key="1">
    <source>
        <dbReference type="ARBA" id="ARBA00018672"/>
    </source>
</evidence>
<dbReference type="InterPro" id="IPR039420">
    <property type="entry name" value="WalR-like"/>
</dbReference>
<dbReference type="InterPro" id="IPR001867">
    <property type="entry name" value="OmpR/PhoB-type_DNA-bd"/>
</dbReference>